<evidence type="ECO:0000313" key="4">
    <source>
        <dbReference type="Proteomes" id="UP001143372"/>
    </source>
</evidence>
<reference evidence="3" key="2">
    <citation type="submission" date="2023-01" db="EMBL/GenBank/DDBJ databases">
        <authorList>
            <person name="Sun Q."/>
            <person name="Evtushenko L."/>
        </authorList>
    </citation>
    <scope>NUCLEOTIDE SEQUENCE</scope>
    <source>
        <strain evidence="3">VKM B-2347</strain>
    </source>
</reference>
<dbReference type="RefSeq" id="WP_271168346.1">
    <property type="nucleotide sequence ID" value="NZ_BSFI01000007.1"/>
</dbReference>
<keyword evidence="1" id="KW-0456">Lyase</keyword>
<dbReference type="InterPro" id="IPR050772">
    <property type="entry name" value="Hydratase-Decarb/MhpD_sf"/>
</dbReference>
<organism evidence="3 4">
    <name type="scientific">Hansschlegelia plantiphila</name>
    <dbReference type="NCBI Taxonomy" id="374655"/>
    <lineage>
        <taxon>Bacteria</taxon>
        <taxon>Pseudomonadati</taxon>
        <taxon>Pseudomonadota</taxon>
        <taxon>Alphaproteobacteria</taxon>
        <taxon>Hyphomicrobiales</taxon>
        <taxon>Methylopilaceae</taxon>
        <taxon>Hansschlegelia</taxon>
    </lineage>
</organism>
<gene>
    <name evidence="3" type="ORF">GCM10008179_17590</name>
</gene>
<dbReference type="Pfam" id="PF01557">
    <property type="entry name" value="FAA_hydrolase"/>
    <property type="match status" value="1"/>
</dbReference>
<dbReference type="PANTHER" id="PTHR30143:SF0">
    <property type="entry name" value="2-KETO-4-PENTENOATE HYDRATASE"/>
    <property type="match status" value="1"/>
</dbReference>
<dbReference type="SUPFAM" id="SSF56529">
    <property type="entry name" value="FAH"/>
    <property type="match status" value="1"/>
</dbReference>
<dbReference type="InterPro" id="IPR036663">
    <property type="entry name" value="Fumarylacetoacetase_C_sf"/>
</dbReference>
<evidence type="ECO:0000313" key="3">
    <source>
        <dbReference type="EMBL" id="GLK68121.1"/>
    </source>
</evidence>
<proteinExistence type="predicted"/>
<feature type="domain" description="Fumarylacetoacetase-like C-terminal" evidence="2">
    <location>
        <begin position="95"/>
        <end position="251"/>
    </location>
</feature>
<dbReference type="InterPro" id="IPR011234">
    <property type="entry name" value="Fumarylacetoacetase-like_C"/>
</dbReference>
<keyword evidence="4" id="KW-1185">Reference proteome</keyword>
<reference evidence="3" key="1">
    <citation type="journal article" date="2014" name="Int. J. Syst. Evol. Microbiol.">
        <title>Complete genome sequence of Corynebacterium casei LMG S-19264T (=DSM 44701T), isolated from a smear-ripened cheese.</title>
        <authorList>
            <consortium name="US DOE Joint Genome Institute (JGI-PGF)"/>
            <person name="Walter F."/>
            <person name="Albersmeier A."/>
            <person name="Kalinowski J."/>
            <person name="Ruckert C."/>
        </authorList>
    </citation>
    <scope>NUCLEOTIDE SEQUENCE</scope>
    <source>
        <strain evidence="3">VKM B-2347</strain>
    </source>
</reference>
<dbReference type="AlphaFoldDB" id="A0A9W6J1L8"/>
<evidence type="ECO:0000259" key="2">
    <source>
        <dbReference type="Pfam" id="PF01557"/>
    </source>
</evidence>
<sequence>MDDRASKDAKVADAARFLLEARASRRSAPPPEELAPADEAEAWAIHEAVVASLGPVVAWKVGAASPQAAPGFGLITADTLFKSPARFAADAFVLTAVEAEIAVTFRDDMPAREAPYSVEEVFGAIASWHAAIEVLDTAFADWKATPALWKVADRQSHGGLVVGPGVSAPPAGPLGRLAVKLEIDGETAFAHEGGNSAGDPTRLLVHLVNARRATARPILAGDVVTTGSATPFLQATPGQMVRASFDGLPPAELSISAG</sequence>
<dbReference type="PANTHER" id="PTHR30143">
    <property type="entry name" value="ACID HYDRATASE"/>
    <property type="match status" value="1"/>
</dbReference>
<dbReference type="GO" id="GO:0008684">
    <property type="term" value="F:2-oxopent-4-enoate hydratase activity"/>
    <property type="evidence" value="ECO:0007669"/>
    <property type="project" value="TreeGrafter"/>
</dbReference>
<dbReference type="GO" id="GO:0005737">
    <property type="term" value="C:cytoplasm"/>
    <property type="evidence" value="ECO:0007669"/>
    <property type="project" value="TreeGrafter"/>
</dbReference>
<comment type="caution">
    <text evidence="3">The sequence shown here is derived from an EMBL/GenBank/DDBJ whole genome shotgun (WGS) entry which is preliminary data.</text>
</comment>
<dbReference type="Proteomes" id="UP001143372">
    <property type="component" value="Unassembled WGS sequence"/>
</dbReference>
<dbReference type="Gene3D" id="3.90.850.10">
    <property type="entry name" value="Fumarylacetoacetase-like, C-terminal domain"/>
    <property type="match status" value="1"/>
</dbReference>
<accession>A0A9W6J1L8</accession>
<protein>
    <submittedName>
        <fullName evidence="3">Hydratase</fullName>
    </submittedName>
</protein>
<evidence type="ECO:0000256" key="1">
    <source>
        <dbReference type="ARBA" id="ARBA00023239"/>
    </source>
</evidence>
<dbReference type="EMBL" id="BSFI01000007">
    <property type="protein sequence ID" value="GLK68121.1"/>
    <property type="molecule type" value="Genomic_DNA"/>
</dbReference>
<name>A0A9W6J1L8_9HYPH</name>